<gene>
    <name evidence="3" type="ORF">RI129_009498</name>
</gene>
<evidence type="ECO:0000313" key="3">
    <source>
        <dbReference type="EMBL" id="KAK5640951.1"/>
    </source>
</evidence>
<reference evidence="3 4" key="1">
    <citation type="journal article" date="2024" name="Insects">
        <title>An Improved Chromosome-Level Genome Assembly of the Firefly Pyrocoelia pectoralis.</title>
        <authorList>
            <person name="Fu X."/>
            <person name="Meyer-Rochow V.B."/>
            <person name="Ballantyne L."/>
            <person name="Zhu X."/>
        </authorList>
    </citation>
    <scope>NUCLEOTIDE SEQUENCE [LARGE SCALE GENOMIC DNA]</scope>
    <source>
        <strain evidence="3">XCY_ONT2</strain>
    </source>
</reference>
<comment type="caution">
    <text evidence="3">The sequence shown here is derived from an EMBL/GenBank/DDBJ whole genome shotgun (WGS) entry which is preliminary data.</text>
</comment>
<dbReference type="Gene3D" id="3.40.50.300">
    <property type="entry name" value="P-loop containing nucleotide triphosphate hydrolases"/>
    <property type="match status" value="1"/>
</dbReference>
<dbReference type="Proteomes" id="UP001329430">
    <property type="component" value="Chromosome 7"/>
</dbReference>
<accession>A0AAN7V9G6</accession>
<dbReference type="SUPFAM" id="SSF52540">
    <property type="entry name" value="P-loop containing nucleoside triphosphate hydrolases"/>
    <property type="match status" value="1"/>
</dbReference>
<dbReference type="PANTHER" id="PTHR23389">
    <property type="entry name" value="CHROMOSOME TRANSMISSION FIDELITY FACTOR 18"/>
    <property type="match status" value="1"/>
</dbReference>
<dbReference type="InterPro" id="IPR003959">
    <property type="entry name" value="ATPase_AAA_core"/>
</dbReference>
<evidence type="ECO:0000256" key="1">
    <source>
        <dbReference type="SAM" id="MobiDB-lite"/>
    </source>
</evidence>
<sequence length="1039" mass="118067">MDKCTTIIVSTEGTESLTKERKRRSKLSLNCNYDNHPIKSKEPTGQASIASFFQKKSPVLAALNSNKDSSVCGIATELNGKKKKKHKKTIETNVGYNHENQLASDLEMEEDRKVRFSEDIVEISPEPVKKRQSPEPNSVKINAFSFMMDNRHKSIGQNSSGIEVEHVEELPELKTDMKKKLLTRKVLFQEWSECKGSNKRKVEYVEQGLVIEEKLKKRAKRLKTMLNINKKRNNDNVLNSVKSKNAKKLSLNKHGETNGQCDTGSPHKWKMKLKVSLDKISTKKVDVKSTKEQRKQKGKEETDEIKVTKVRKRPAIIDSSSDSDSGEVLSFDKREKPTNTVVEKKVNADIKIAPLFIAAKGKSKVDKAIVEARKQFLHSSLPDSVKKVIEKQPKLEIPDYEVFPMVSHIKVKPDDSDVSTMISMSSVDLRLTASNSEIPKAAKLTRGCVTNLNETSSVGVDLMNGKKIKSFKSILQKLKCENPDYPIYRTFKSLYNKSNVNSDSLKKLKKGGRSKKKKNDRVKLKNPPQMWTEMYKPITSEEMLGNRLAVDKLKTWLQSWVEMNLTERISERRGSNSSSDFEDEEDEDSRNESSLLENTFILVGPHGSGKTAAVYAVCNEVGVNILEINASSKRTGKKLLLDLHEATQSYQVRKQAALSTYIKSNLIGDDLGKLGKMCLLLIEDVDLVFEQDDGFLTALSQLVVTSKRPIVLTTNDISCLQVKKFSTVSFPAMSPRFLTPWLQVLCLVEGTIVSRDSVVNLLENYRGDVRKTILQLQFWVESSGQCAIRDEMTPHLNNTEVILGEDDSSNLSWLNDDGEDLEPVPIQHVQFFEDQSLVDLGSIWWNTHNILQIPPPLRSIERKTFEEIVDNGKYDIADICNYFETLTLTDIVYKKFNLNDDFESVSKITYKIGGDSLELNESEEPYTSRDICCEWIKELCNAQSTNTKISCSPAEKLWRKKFSTCNENLLEVVPQVNHLQRNAISLDYLSTLRTMSRSEIVRAGNKKRRSRFYNYLRGLGLHCNEEHFKMISNAFYLEK</sequence>
<proteinExistence type="predicted"/>
<dbReference type="GO" id="GO:0005524">
    <property type="term" value="F:ATP binding"/>
    <property type="evidence" value="ECO:0007669"/>
    <property type="project" value="InterPro"/>
</dbReference>
<dbReference type="Pfam" id="PF00004">
    <property type="entry name" value="AAA"/>
    <property type="match status" value="1"/>
</dbReference>
<evidence type="ECO:0000259" key="2">
    <source>
        <dbReference type="Pfam" id="PF00004"/>
    </source>
</evidence>
<dbReference type="PANTHER" id="PTHR23389:SF21">
    <property type="entry name" value="ATPASE FAMILY AAA DOMAIN-CONTAINING PROTEIN 5"/>
    <property type="match status" value="1"/>
</dbReference>
<feature type="region of interest" description="Disordered" evidence="1">
    <location>
        <begin position="571"/>
        <end position="593"/>
    </location>
</feature>
<evidence type="ECO:0000313" key="4">
    <source>
        <dbReference type="Proteomes" id="UP001329430"/>
    </source>
</evidence>
<protein>
    <recommendedName>
        <fullName evidence="2">ATPase AAA-type core domain-containing protein</fullName>
    </recommendedName>
</protein>
<feature type="region of interest" description="Disordered" evidence="1">
    <location>
        <begin position="502"/>
        <end position="528"/>
    </location>
</feature>
<feature type="domain" description="ATPase AAA-type core" evidence="2">
    <location>
        <begin position="601"/>
        <end position="718"/>
    </location>
</feature>
<dbReference type="AlphaFoldDB" id="A0AAN7V9G6"/>
<keyword evidence="4" id="KW-1185">Reference proteome</keyword>
<organism evidence="3 4">
    <name type="scientific">Pyrocoelia pectoralis</name>
    <dbReference type="NCBI Taxonomy" id="417401"/>
    <lineage>
        <taxon>Eukaryota</taxon>
        <taxon>Metazoa</taxon>
        <taxon>Ecdysozoa</taxon>
        <taxon>Arthropoda</taxon>
        <taxon>Hexapoda</taxon>
        <taxon>Insecta</taxon>
        <taxon>Pterygota</taxon>
        <taxon>Neoptera</taxon>
        <taxon>Endopterygota</taxon>
        <taxon>Coleoptera</taxon>
        <taxon>Polyphaga</taxon>
        <taxon>Elateriformia</taxon>
        <taxon>Elateroidea</taxon>
        <taxon>Lampyridae</taxon>
        <taxon>Lampyrinae</taxon>
        <taxon>Pyrocoelia</taxon>
    </lineage>
</organism>
<dbReference type="GO" id="GO:0061860">
    <property type="term" value="F:DNA clamp unloader activity"/>
    <property type="evidence" value="ECO:0007669"/>
    <property type="project" value="TreeGrafter"/>
</dbReference>
<dbReference type="GO" id="GO:0003677">
    <property type="term" value="F:DNA binding"/>
    <property type="evidence" value="ECO:0007669"/>
    <property type="project" value="TreeGrafter"/>
</dbReference>
<dbReference type="InterPro" id="IPR027417">
    <property type="entry name" value="P-loop_NTPase"/>
</dbReference>
<name>A0AAN7V9G6_9COLE</name>
<dbReference type="GO" id="GO:0016887">
    <property type="term" value="F:ATP hydrolysis activity"/>
    <property type="evidence" value="ECO:0007669"/>
    <property type="project" value="InterPro"/>
</dbReference>
<dbReference type="CDD" id="cd00009">
    <property type="entry name" value="AAA"/>
    <property type="match status" value="1"/>
</dbReference>
<dbReference type="EMBL" id="JAVRBK010000007">
    <property type="protein sequence ID" value="KAK5640951.1"/>
    <property type="molecule type" value="Genomic_DNA"/>
</dbReference>
<dbReference type="GO" id="GO:0005634">
    <property type="term" value="C:nucleus"/>
    <property type="evidence" value="ECO:0007669"/>
    <property type="project" value="TreeGrafter"/>
</dbReference>
<feature type="compositionally biased region" description="Acidic residues" evidence="1">
    <location>
        <begin position="580"/>
        <end position="589"/>
    </location>
</feature>
<feature type="compositionally biased region" description="Basic residues" evidence="1">
    <location>
        <begin position="507"/>
        <end position="520"/>
    </location>
</feature>